<evidence type="ECO:0000313" key="2">
    <source>
        <dbReference type="EMBL" id="MBL0424310.1"/>
    </source>
</evidence>
<keyword evidence="3" id="KW-1185">Reference proteome</keyword>
<keyword evidence="1" id="KW-0472">Membrane</keyword>
<feature type="transmembrane region" description="Helical" evidence="1">
    <location>
        <begin position="41"/>
        <end position="60"/>
    </location>
</feature>
<evidence type="ECO:0000256" key="1">
    <source>
        <dbReference type="SAM" id="Phobius"/>
    </source>
</evidence>
<keyword evidence="1" id="KW-0812">Transmembrane</keyword>
<organism evidence="2 3">
    <name type="scientific">Ramlibacter alkalitolerans</name>
    <dbReference type="NCBI Taxonomy" id="2039631"/>
    <lineage>
        <taxon>Bacteria</taxon>
        <taxon>Pseudomonadati</taxon>
        <taxon>Pseudomonadota</taxon>
        <taxon>Betaproteobacteria</taxon>
        <taxon>Burkholderiales</taxon>
        <taxon>Comamonadaceae</taxon>
        <taxon>Ramlibacter</taxon>
    </lineage>
</organism>
<keyword evidence="1" id="KW-1133">Transmembrane helix</keyword>
<evidence type="ECO:0000313" key="3">
    <source>
        <dbReference type="Proteomes" id="UP000622707"/>
    </source>
</evidence>
<dbReference type="RefSeq" id="WP_201687545.1">
    <property type="nucleotide sequence ID" value="NZ_JAEQND010000002.1"/>
</dbReference>
<dbReference type="Proteomes" id="UP000622707">
    <property type="component" value="Unassembled WGS sequence"/>
</dbReference>
<accession>A0ABS1JJA2</accession>
<comment type="caution">
    <text evidence="2">The sequence shown here is derived from an EMBL/GenBank/DDBJ whole genome shotgun (WGS) entry which is preliminary data.</text>
</comment>
<reference evidence="2 3" key="1">
    <citation type="journal article" date="2017" name="Int. J. Syst. Evol. Microbiol.">
        <title>Ramlibacter alkalitolerans sp. nov., alkali-tolerant bacterium isolated from soil of ginseng.</title>
        <authorList>
            <person name="Lee D.H."/>
            <person name="Cha C.J."/>
        </authorList>
    </citation>
    <scope>NUCLEOTIDE SEQUENCE [LARGE SCALE GENOMIC DNA]</scope>
    <source>
        <strain evidence="2 3">KACC 19305</strain>
    </source>
</reference>
<dbReference type="EMBL" id="JAEQND010000002">
    <property type="protein sequence ID" value="MBL0424310.1"/>
    <property type="molecule type" value="Genomic_DNA"/>
</dbReference>
<protein>
    <submittedName>
        <fullName evidence="2">Uncharacterized protein</fullName>
    </submittedName>
</protein>
<proteinExistence type="predicted"/>
<sequence>MALIATPARRRMVMIVLLLLAVLGGFIRKFAAPASTLHDVGTLLLVLWLPAVGNLIAYLIRRIPRRPQPAPELPRAVFPAGSAFTPHLQARLEAIGALPAQHADCLLLVAGQAFTARLSAPMAQALAAPQPQPIELLRPAAALPRLAPGTAFHLLVGTTAVATGRVEDAAANSLLP</sequence>
<gene>
    <name evidence="2" type="ORF">JI746_04235</name>
</gene>
<name>A0ABS1JJA2_9BURK</name>